<dbReference type="EMBL" id="JAJEPU010000002">
    <property type="protein sequence ID" value="MCC2163566.1"/>
    <property type="molecule type" value="Genomic_DNA"/>
</dbReference>
<proteinExistence type="predicted"/>
<evidence type="ECO:0000256" key="1">
    <source>
        <dbReference type="SAM" id="MobiDB-lite"/>
    </source>
</evidence>
<comment type="caution">
    <text evidence="2">The sequence shown here is derived from an EMBL/GenBank/DDBJ whole genome shotgun (WGS) entry which is preliminary data.</text>
</comment>
<accession>A0AAE3AKY7</accession>
<dbReference type="Proteomes" id="UP001198962">
    <property type="component" value="Unassembled WGS sequence"/>
</dbReference>
<feature type="region of interest" description="Disordered" evidence="1">
    <location>
        <begin position="227"/>
        <end position="259"/>
    </location>
</feature>
<name>A0AAE3AKY7_9FIRM</name>
<evidence type="ECO:0000313" key="2">
    <source>
        <dbReference type="EMBL" id="MCC2163566.1"/>
    </source>
</evidence>
<organism evidence="2 3">
    <name type="scientific">Brotaphodocola catenula</name>
    <dbReference type="NCBI Taxonomy" id="2885361"/>
    <lineage>
        <taxon>Bacteria</taxon>
        <taxon>Bacillati</taxon>
        <taxon>Bacillota</taxon>
        <taxon>Clostridia</taxon>
        <taxon>Lachnospirales</taxon>
        <taxon>Lachnospiraceae</taxon>
        <taxon>Brotaphodocola</taxon>
    </lineage>
</organism>
<dbReference type="RefSeq" id="WP_308450399.1">
    <property type="nucleotide sequence ID" value="NZ_JAJEPU010000002.1"/>
</dbReference>
<keyword evidence="3" id="KW-1185">Reference proteome</keyword>
<sequence>MMFHEIYGSYYQTVAHVLRAAVDHPLAPNELKEIITGHAFGESEWNIESALREERWQLIRKDGTTPIRKKPTCPLTLLEKRWLKAILMDPRIQLFMDAGCDAIPDFIKIADTGELIEVLDLSDVEPLFSPEDIRVFDRYDDGDPYENPVYQRNFRTVLSACRTHSSIVVDSMNRKGRIRTETVVPEYLEYSEKDDKFRLVGTGSRYGGMINLARIIRCKVCEEDGMWKEDGEKNPKNSKEDGKKKLSGEGWKETTERKGSGSRMVEFELIDQRNALERALLHFAHFEKEAERIERNRYRIRVRYDKDDETELVIRVLSFGPMIRVTAPEVFVDLIRKRLIRQKHCFLKNLTEKNV</sequence>
<gene>
    <name evidence="2" type="ORF">LKD32_01490</name>
</gene>
<evidence type="ECO:0000313" key="3">
    <source>
        <dbReference type="Proteomes" id="UP001198962"/>
    </source>
</evidence>
<protein>
    <submittedName>
        <fullName evidence="2">WYL domain-containing protein</fullName>
    </submittedName>
</protein>
<reference evidence="2" key="1">
    <citation type="submission" date="2021-10" db="EMBL/GenBank/DDBJ databases">
        <title>Anaerobic single-cell dispensing facilitates the cultivation of human gut bacteria.</title>
        <authorList>
            <person name="Afrizal A."/>
        </authorList>
    </citation>
    <scope>NUCLEOTIDE SEQUENCE</scope>
    <source>
        <strain evidence="2">CLA-AA-H274</strain>
    </source>
</reference>
<dbReference type="AlphaFoldDB" id="A0AAE3AKY7"/>